<dbReference type="GO" id="GO:0047569">
    <property type="term" value="F:3-oxoadipate CoA-transferase activity"/>
    <property type="evidence" value="ECO:0007669"/>
    <property type="project" value="UniProtKB-EC"/>
</dbReference>
<accession>A0A485M528</accession>
<reference evidence="1" key="1">
    <citation type="submission" date="2019-03" db="EMBL/GenBank/DDBJ databases">
        <authorList>
            <person name="Hao L."/>
        </authorList>
    </citation>
    <scope>NUCLEOTIDE SEQUENCE</scope>
</reference>
<name>A0A485M528_9ZZZZ</name>
<organism evidence="1">
    <name type="scientific">anaerobic digester metagenome</name>
    <dbReference type="NCBI Taxonomy" id="1263854"/>
    <lineage>
        <taxon>unclassified sequences</taxon>
        <taxon>metagenomes</taxon>
        <taxon>ecological metagenomes</taxon>
    </lineage>
</organism>
<dbReference type="EMBL" id="CAADRN010000334">
    <property type="protein sequence ID" value="VFU18216.1"/>
    <property type="molecule type" value="Genomic_DNA"/>
</dbReference>
<evidence type="ECO:0000313" key="1">
    <source>
        <dbReference type="EMBL" id="VFU18216.1"/>
    </source>
</evidence>
<dbReference type="Gene3D" id="3.40.1080.10">
    <property type="entry name" value="Glutaconate Coenzyme A-transferase"/>
    <property type="match status" value="1"/>
</dbReference>
<dbReference type="SUPFAM" id="SSF100950">
    <property type="entry name" value="NagB/RpiA/CoA transferase-like"/>
    <property type="match status" value="1"/>
</dbReference>
<gene>
    <name evidence="1" type="ORF">SCFA_40005</name>
</gene>
<dbReference type="EC" id="2.8.3.6" evidence="1"/>
<sequence length="88" mass="9960">MVWKTKHDKNSLVERVQFVTAAPDPVREFTVVTNLDNSPLKDGKTELDSISPYTTLKEVRENTGWEIIQREVPLFPVPIPAEPCNGIL</sequence>
<proteinExistence type="predicted"/>
<dbReference type="AlphaFoldDB" id="A0A485M528"/>
<protein>
    <submittedName>
        <fullName evidence="1">3-oxoadipate CoA-transferase subunit B</fullName>
        <ecNumber evidence="1">2.8.3.6</ecNumber>
    </submittedName>
</protein>
<dbReference type="InterPro" id="IPR037171">
    <property type="entry name" value="NagB/RpiA_transferase-like"/>
</dbReference>
<keyword evidence="1" id="KW-0808">Transferase</keyword>